<evidence type="ECO:0000313" key="2">
    <source>
        <dbReference type="Proteomes" id="UP001418222"/>
    </source>
</evidence>
<dbReference type="Proteomes" id="UP001418222">
    <property type="component" value="Unassembled WGS sequence"/>
</dbReference>
<keyword evidence="2" id="KW-1185">Reference proteome</keyword>
<dbReference type="AlphaFoldDB" id="A0AAP0BWL4"/>
<evidence type="ECO:0000313" key="1">
    <source>
        <dbReference type="EMBL" id="KAK8952327.1"/>
    </source>
</evidence>
<organism evidence="1 2">
    <name type="scientific">Platanthera zijinensis</name>
    <dbReference type="NCBI Taxonomy" id="2320716"/>
    <lineage>
        <taxon>Eukaryota</taxon>
        <taxon>Viridiplantae</taxon>
        <taxon>Streptophyta</taxon>
        <taxon>Embryophyta</taxon>
        <taxon>Tracheophyta</taxon>
        <taxon>Spermatophyta</taxon>
        <taxon>Magnoliopsida</taxon>
        <taxon>Liliopsida</taxon>
        <taxon>Asparagales</taxon>
        <taxon>Orchidaceae</taxon>
        <taxon>Orchidoideae</taxon>
        <taxon>Orchideae</taxon>
        <taxon>Orchidinae</taxon>
        <taxon>Platanthera</taxon>
    </lineage>
</organism>
<name>A0AAP0BWL4_9ASPA</name>
<comment type="caution">
    <text evidence="1">The sequence shown here is derived from an EMBL/GenBank/DDBJ whole genome shotgun (WGS) entry which is preliminary data.</text>
</comment>
<gene>
    <name evidence="1" type="primary">F8H</name>
    <name evidence="1" type="ORF">KSP39_PZI003613</name>
</gene>
<protein>
    <submittedName>
        <fullName evidence="1">Glucuronoxylan glucuronosyltransferase F8H</fullName>
    </submittedName>
</protein>
<sequence length="148" mass="17037">MVLPLCLFLPLHHPILPKKLSQTPPSPASPSIKIYFNDPARRPSEFNRAWLSNSHCASHFFTAELSRSPRSSNRLLRPLHLPPPRDFFFIPVYVSCNFSASNGFTILRHARPLLSSNSFPPDGGDRRLSWRWPDRTPPTGSRYDVWRF</sequence>
<proteinExistence type="predicted"/>
<accession>A0AAP0BWL4</accession>
<reference evidence="1 2" key="1">
    <citation type="journal article" date="2022" name="Nat. Plants">
        <title>Genomes of leafy and leafless Platanthera orchids illuminate the evolution of mycoheterotrophy.</title>
        <authorList>
            <person name="Li M.H."/>
            <person name="Liu K.W."/>
            <person name="Li Z."/>
            <person name="Lu H.C."/>
            <person name="Ye Q.L."/>
            <person name="Zhang D."/>
            <person name="Wang J.Y."/>
            <person name="Li Y.F."/>
            <person name="Zhong Z.M."/>
            <person name="Liu X."/>
            <person name="Yu X."/>
            <person name="Liu D.K."/>
            <person name="Tu X.D."/>
            <person name="Liu B."/>
            <person name="Hao Y."/>
            <person name="Liao X.Y."/>
            <person name="Jiang Y.T."/>
            <person name="Sun W.H."/>
            <person name="Chen J."/>
            <person name="Chen Y.Q."/>
            <person name="Ai Y."/>
            <person name="Zhai J.W."/>
            <person name="Wu S.S."/>
            <person name="Zhou Z."/>
            <person name="Hsiao Y.Y."/>
            <person name="Wu W.L."/>
            <person name="Chen Y.Y."/>
            <person name="Lin Y.F."/>
            <person name="Hsu J.L."/>
            <person name="Li C.Y."/>
            <person name="Wang Z.W."/>
            <person name="Zhao X."/>
            <person name="Zhong W.Y."/>
            <person name="Ma X.K."/>
            <person name="Ma L."/>
            <person name="Huang J."/>
            <person name="Chen G.Z."/>
            <person name="Huang M.Z."/>
            <person name="Huang L."/>
            <person name="Peng D.H."/>
            <person name="Luo Y.B."/>
            <person name="Zou S.Q."/>
            <person name="Chen S.P."/>
            <person name="Lan S."/>
            <person name="Tsai W.C."/>
            <person name="Van de Peer Y."/>
            <person name="Liu Z.J."/>
        </authorList>
    </citation>
    <scope>NUCLEOTIDE SEQUENCE [LARGE SCALE GENOMIC DNA]</scope>
    <source>
        <strain evidence="1">Lor287</strain>
    </source>
</reference>
<dbReference type="EMBL" id="JBBWWQ010000003">
    <property type="protein sequence ID" value="KAK8952327.1"/>
    <property type="molecule type" value="Genomic_DNA"/>
</dbReference>